<sequence length="104" mass="12054">MWTPEELEFVKTYYGIVPTAKIAEILGRTFDAVRWARQQSPNGVMMVLVLPHQLNTGLKSRGWYEHPLDLSLSAFLLHERIYLQILLHQSFVTPPIFLFLISLT</sequence>
<evidence type="ECO:0000313" key="1">
    <source>
        <dbReference type="EMBL" id="VEB89001.1"/>
    </source>
</evidence>
<evidence type="ECO:0000313" key="2">
    <source>
        <dbReference type="Proteomes" id="UP000270272"/>
    </source>
</evidence>
<name>A0A447UKK4_CITKO</name>
<organism evidence="1 2">
    <name type="scientific">Citrobacter koseri</name>
    <name type="common">Citrobacter diversus</name>
    <dbReference type="NCBI Taxonomy" id="545"/>
    <lineage>
        <taxon>Bacteria</taxon>
        <taxon>Pseudomonadati</taxon>
        <taxon>Pseudomonadota</taxon>
        <taxon>Gammaproteobacteria</taxon>
        <taxon>Enterobacterales</taxon>
        <taxon>Enterobacteriaceae</taxon>
        <taxon>Citrobacter</taxon>
    </lineage>
</organism>
<protein>
    <submittedName>
        <fullName evidence="1">Uncharacterized protein</fullName>
    </submittedName>
</protein>
<proteinExistence type="predicted"/>
<dbReference type="AlphaFoldDB" id="A0A447UKK4"/>
<dbReference type="EMBL" id="LR134204">
    <property type="protein sequence ID" value="VEB89001.1"/>
    <property type="molecule type" value="Genomic_DNA"/>
</dbReference>
<dbReference type="Proteomes" id="UP000270272">
    <property type="component" value="Chromosome"/>
</dbReference>
<reference evidence="1 2" key="1">
    <citation type="submission" date="2018-12" db="EMBL/GenBank/DDBJ databases">
        <authorList>
            <consortium name="Pathogen Informatics"/>
        </authorList>
    </citation>
    <scope>NUCLEOTIDE SEQUENCE [LARGE SCALE GENOMIC DNA]</scope>
    <source>
        <strain evidence="1 2">NCTC11075</strain>
    </source>
</reference>
<gene>
    <name evidence="1" type="ORF">NCTC11075_02035</name>
</gene>
<accession>A0A447UKK4</accession>